<dbReference type="GO" id="GO:0006355">
    <property type="term" value="P:regulation of DNA-templated transcription"/>
    <property type="evidence" value="ECO:0007669"/>
    <property type="project" value="InterPro"/>
</dbReference>
<sequence>MMREIVEHYSKGPIRMKDALLLTLWELVGKEISADQLLRRIVDVMAQELGAERATIFWLDHARKELISIAGHLPEVEEIRVPLDQGVAGEVARSGKVINISEVNADNRIWRAVDQETGYHTHTMLAGPLLNPEGGVIGVVQFLNKEGRFDRADEEKLEELSRQAALLLNETTLSRAGNRAEPELELGAHFNRIIGNSEPMRRVFKAIRRVAPTQASVLLRGESGCGKTLIARALHHSSTRSTGPFVVLDCTTLPENLVENELFGHERGAYTGATGRATGKVDAAMGGTLFLDEVGDLPLTIQGKLLGLLQERTFSRVGGNQTHRADIRVVAATNRDLETMVKNGAFRQDLYYRLRVVELAVPPLRERGQDDIETLAHFFLGEFSRRHGRSVHRISAAAMQALVHHPWPGNVRELEHCIESATIFCEGNEILEEDLSLPPSTRVSGNPFADEPTLSELEERYIEWLLERHDGNRSECARILNIGRNTLIRKISNNPFDS</sequence>
<dbReference type="PROSITE" id="PS50045">
    <property type="entry name" value="SIGMA54_INTERACT_4"/>
    <property type="match status" value="1"/>
</dbReference>
<dbReference type="SUPFAM" id="SSF46689">
    <property type="entry name" value="Homeodomain-like"/>
    <property type="match status" value="1"/>
</dbReference>
<dbReference type="KEGG" id="bbae:FRD01_12000"/>
<dbReference type="GO" id="GO:0005524">
    <property type="term" value="F:ATP binding"/>
    <property type="evidence" value="ECO:0007669"/>
    <property type="project" value="UniProtKB-KW"/>
</dbReference>
<gene>
    <name evidence="7" type="ORF">FRD01_12000</name>
</gene>
<reference evidence="7 8" key="1">
    <citation type="submission" date="2019-08" db="EMBL/GenBank/DDBJ databases">
        <authorList>
            <person name="Liang Q."/>
        </authorList>
    </citation>
    <scope>NUCLEOTIDE SEQUENCE [LARGE SCALE GENOMIC DNA]</scope>
    <source>
        <strain evidence="7 8">V1718</strain>
    </source>
</reference>
<dbReference type="GO" id="GO:0043565">
    <property type="term" value="F:sequence-specific DNA binding"/>
    <property type="evidence" value="ECO:0007669"/>
    <property type="project" value="InterPro"/>
</dbReference>
<dbReference type="OrthoDB" id="9802322at2"/>
<dbReference type="PANTHER" id="PTHR32071">
    <property type="entry name" value="TRANSCRIPTIONAL REGULATORY PROTEIN"/>
    <property type="match status" value="1"/>
</dbReference>
<dbReference type="Gene3D" id="1.10.10.60">
    <property type="entry name" value="Homeodomain-like"/>
    <property type="match status" value="1"/>
</dbReference>
<evidence type="ECO:0000313" key="7">
    <source>
        <dbReference type="EMBL" id="QED27946.1"/>
    </source>
</evidence>
<dbReference type="InterPro" id="IPR009057">
    <property type="entry name" value="Homeodomain-like_sf"/>
</dbReference>
<dbReference type="InterPro" id="IPR027417">
    <property type="entry name" value="P-loop_NTPase"/>
</dbReference>
<evidence type="ECO:0000256" key="4">
    <source>
        <dbReference type="ARBA" id="ARBA00023125"/>
    </source>
</evidence>
<dbReference type="InterPro" id="IPR002197">
    <property type="entry name" value="HTH_Fis"/>
</dbReference>
<dbReference type="Pfam" id="PF00158">
    <property type="entry name" value="Sigma54_activat"/>
    <property type="match status" value="1"/>
</dbReference>
<dbReference type="InterPro" id="IPR003593">
    <property type="entry name" value="AAA+_ATPase"/>
</dbReference>
<protein>
    <submittedName>
        <fullName evidence="7">Sigma-54-dependent Fis family transcriptional regulator</fullName>
    </submittedName>
</protein>
<dbReference type="CDD" id="cd00009">
    <property type="entry name" value="AAA"/>
    <property type="match status" value="1"/>
</dbReference>
<dbReference type="Pfam" id="PF02954">
    <property type="entry name" value="HTH_8"/>
    <property type="match status" value="1"/>
</dbReference>
<dbReference type="InterPro" id="IPR025944">
    <property type="entry name" value="Sigma_54_int_dom_CS"/>
</dbReference>
<keyword evidence="2" id="KW-0067">ATP-binding</keyword>
<dbReference type="AlphaFoldDB" id="A0A5B8XW29"/>
<evidence type="ECO:0000259" key="6">
    <source>
        <dbReference type="PROSITE" id="PS50045"/>
    </source>
</evidence>
<dbReference type="RefSeq" id="WP_146959940.1">
    <property type="nucleotide sequence ID" value="NZ_CP042467.1"/>
</dbReference>
<keyword evidence="5" id="KW-0804">Transcription</keyword>
<evidence type="ECO:0000256" key="2">
    <source>
        <dbReference type="ARBA" id="ARBA00022840"/>
    </source>
</evidence>
<feature type="domain" description="Sigma-54 factor interaction" evidence="6">
    <location>
        <begin position="193"/>
        <end position="423"/>
    </location>
</feature>
<evidence type="ECO:0000256" key="1">
    <source>
        <dbReference type="ARBA" id="ARBA00022741"/>
    </source>
</evidence>
<evidence type="ECO:0000313" key="8">
    <source>
        <dbReference type="Proteomes" id="UP000321595"/>
    </source>
</evidence>
<dbReference type="Gene3D" id="3.30.450.40">
    <property type="match status" value="1"/>
</dbReference>
<proteinExistence type="predicted"/>
<dbReference type="Pfam" id="PF01590">
    <property type="entry name" value="GAF"/>
    <property type="match status" value="1"/>
</dbReference>
<dbReference type="PANTHER" id="PTHR32071:SF57">
    <property type="entry name" value="C4-DICARBOXYLATE TRANSPORT TRANSCRIPTIONAL REGULATORY PROTEIN DCTD"/>
    <property type="match status" value="1"/>
</dbReference>
<dbReference type="InterPro" id="IPR029016">
    <property type="entry name" value="GAF-like_dom_sf"/>
</dbReference>
<evidence type="ECO:0000256" key="5">
    <source>
        <dbReference type="ARBA" id="ARBA00023163"/>
    </source>
</evidence>
<keyword evidence="8" id="KW-1185">Reference proteome</keyword>
<accession>A0A5B8XW29</accession>
<dbReference type="InterPro" id="IPR002078">
    <property type="entry name" value="Sigma_54_int"/>
</dbReference>
<dbReference type="SMART" id="SM00382">
    <property type="entry name" value="AAA"/>
    <property type="match status" value="1"/>
</dbReference>
<dbReference type="SUPFAM" id="SSF52540">
    <property type="entry name" value="P-loop containing nucleoside triphosphate hydrolases"/>
    <property type="match status" value="1"/>
</dbReference>
<keyword evidence="4" id="KW-0238">DNA-binding</keyword>
<name>A0A5B8XW29_9DELT</name>
<dbReference type="Pfam" id="PF25601">
    <property type="entry name" value="AAA_lid_14"/>
    <property type="match status" value="1"/>
</dbReference>
<dbReference type="Gene3D" id="3.40.50.300">
    <property type="entry name" value="P-loop containing nucleotide triphosphate hydrolases"/>
    <property type="match status" value="1"/>
</dbReference>
<dbReference type="PROSITE" id="PS00688">
    <property type="entry name" value="SIGMA54_INTERACT_3"/>
    <property type="match status" value="1"/>
</dbReference>
<dbReference type="SMART" id="SM00065">
    <property type="entry name" value="GAF"/>
    <property type="match status" value="1"/>
</dbReference>
<organism evidence="7 8">
    <name type="scientific">Microvenator marinus</name>
    <dbReference type="NCBI Taxonomy" id="2600177"/>
    <lineage>
        <taxon>Bacteria</taxon>
        <taxon>Deltaproteobacteria</taxon>
        <taxon>Bradymonadales</taxon>
        <taxon>Microvenatoraceae</taxon>
        <taxon>Microvenator</taxon>
    </lineage>
</organism>
<dbReference type="SUPFAM" id="SSF55781">
    <property type="entry name" value="GAF domain-like"/>
    <property type="match status" value="1"/>
</dbReference>
<keyword evidence="1" id="KW-0547">Nucleotide-binding</keyword>
<evidence type="ECO:0000256" key="3">
    <source>
        <dbReference type="ARBA" id="ARBA00023015"/>
    </source>
</evidence>
<dbReference type="Proteomes" id="UP000321595">
    <property type="component" value="Chromosome"/>
</dbReference>
<dbReference type="InterPro" id="IPR058031">
    <property type="entry name" value="AAA_lid_NorR"/>
</dbReference>
<dbReference type="InterPro" id="IPR003018">
    <property type="entry name" value="GAF"/>
</dbReference>
<keyword evidence="3" id="KW-0805">Transcription regulation</keyword>
<dbReference type="EMBL" id="CP042467">
    <property type="protein sequence ID" value="QED27946.1"/>
    <property type="molecule type" value="Genomic_DNA"/>
</dbReference>
<dbReference type="FunFam" id="3.40.50.300:FF:000006">
    <property type="entry name" value="DNA-binding transcriptional regulator NtrC"/>
    <property type="match status" value="1"/>
</dbReference>
<dbReference type="Gene3D" id="1.10.8.60">
    <property type="match status" value="1"/>
</dbReference>